<evidence type="ECO:0000313" key="8">
    <source>
        <dbReference type="Proteomes" id="UP000677668"/>
    </source>
</evidence>
<accession>A0ABX8AZY0</accession>
<dbReference type="Pfam" id="PF13442">
    <property type="entry name" value="Cytochrome_CBB3"/>
    <property type="match status" value="1"/>
</dbReference>
<dbReference type="Proteomes" id="UP000677668">
    <property type="component" value="Chromosome 1"/>
</dbReference>
<feature type="domain" description="Cytochrome c" evidence="6">
    <location>
        <begin position="41"/>
        <end position="120"/>
    </location>
</feature>
<protein>
    <submittedName>
        <fullName evidence="7">Cytochrome c</fullName>
    </submittedName>
</protein>
<reference evidence="7 8" key="1">
    <citation type="submission" date="2021-03" db="EMBL/GenBank/DDBJ databases">
        <title>Genomic and phenotypic characterization of Chloracidobacterium isolates provides evidence for multiple species.</title>
        <authorList>
            <person name="Saini M.K."/>
            <person name="Costas A.M.G."/>
            <person name="Tank M."/>
            <person name="Bryant D.A."/>
        </authorList>
    </citation>
    <scope>NUCLEOTIDE SEQUENCE [LARGE SCALE GENOMIC DNA]</scope>
    <source>
        <strain evidence="7 8">N</strain>
    </source>
</reference>
<dbReference type="SUPFAM" id="SSF46626">
    <property type="entry name" value="Cytochrome c"/>
    <property type="match status" value="1"/>
</dbReference>
<keyword evidence="1 4" id="KW-0349">Heme</keyword>
<dbReference type="PROSITE" id="PS51007">
    <property type="entry name" value="CYTC"/>
    <property type="match status" value="1"/>
</dbReference>
<evidence type="ECO:0000313" key="7">
    <source>
        <dbReference type="EMBL" id="QUV93060.1"/>
    </source>
</evidence>
<dbReference type="InterPro" id="IPR009056">
    <property type="entry name" value="Cyt_c-like_dom"/>
</dbReference>
<name>A0ABX8AZY0_9BACT</name>
<evidence type="ECO:0000256" key="1">
    <source>
        <dbReference type="ARBA" id="ARBA00022617"/>
    </source>
</evidence>
<keyword evidence="2 4" id="KW-0479">Metal-binding</keyword>
<evidence type="ECO:0000259" key="6">
    <source>
        <dbReference type="PROSITE" id="PS51007"/>
    </source>
</evidence>
<dbReference type="Gene3D" id="1.10.760.10">
    <property type="entry name" value="Cytochrome c-like domain"/>
    <property type="match status" value="1"/>
</dbReference>
<dbReference type="EMBL" id="CP072642">
    <property type="protein sequence ID" value="QUV93060.1"/>
    <property type="molecule type" value="Genomic_DNA"/>
</dbReference>
<keyword evidence="3 4" id="KW-0408">Iron</keyword>
<sequence>MFFQSKTFVAGLAGMAFLTTLLGSGPATGRAPATRDESAGKRLARGKRLYNGAGACVACHGTDGRPTVPDAPDLTDADWQRQRTDEELSKSIANGKGTMPAFKGSPADIEALVAYVRSLAR</sequence>
<evidence type="ECO:0000256" key="5">
    <source>
        <dbReference type="SAM" id="MobiDB-lite"/>
    </source>
</evidence>
<gene>
    <name evidence="7" type="ORF">J8C05_06635</name>
</gene>
<evidence type="ECO:0000256" key="3">
    <source>
        <dbReference type="ARBA" id="ARBA00023004"/>
    </source>
</evidence>
<feature type="region of interest" description="Disordered" evidence="5">
    <location>
        <begin position="64"/>
        <end position="100"/>
    </location>
</feature>
<evidence type="ECO:0000256" key="4">
    <source>
        <dbReference type="PROSITE-ProRule" id="PRU00433"/>
    </source>
</evidence>
<organism evidence="7 8">
    <name type="scientific">Chloracidobacterium sp. N</name>
    <dbReference type="NCBI Taxonomy" id="2821540"/>
    <lineage>
        <taxon>Bacteria</taxon>
        <taxon>Pseudomonadati</taxon>
        <taxon>Acidobacteriota</taxon>
        <taxon>Terriglobia</taxon>
        <taxon>Terriglobales</taxon>
        <taxon>Acidobacteriaceae</taxon>
        <taxon>Chloracidobacterium</taxon>
        <taxon>Chloracidobacterium aggregatum</taxon>
    </lineage>
</organism>
<feature type="compositionally biased region" description="Basic and acidic residues" evidence="5">
    <location>
        <begin position="78"/>
        <end position="89"/>
    </location>
</feature>
<keyword evidence="8" id="KW-1185">Reference proteome</keyword>
<proteinExistence type="predicted"/>
<evidence type="ECO:0000256" key="2">
    <source>
        <dbReference type="ARBA" id="ARBA00022723"/>
    </source>
</evidence>
<dbReference type="RefSeq" id="WP_058867597.1">
    <property type="nucleotide sequence ID" value="NZ_CP072642.1"/>
</dbReference>
<dbReference type="InterPro" id="IPR036909">
    <property type="entry name" value="Cyt_c-like_dom_sf"/>
</dbReference>